<protein>
    <submittedName>
        <fullName evidence="1">Uncharacterized protein</fullName>
    </submittedName>
</protein>
<name>A0A9P5ZZU1_PLEER</name>
<feature type="non-terminal residue" evidence="1">
    <location>
        <position position="161"/>
    </location>
</feature>
<dbReference type="EMBL" id="MU154550">
    <property type="protein sequence ID" value="KAF9496676.1"/>
    <property type="molecule type" value="Genomic_DNA"/>
</dbReference>
<dbReference type="AlphaFoldDB" id="A0A9P5ZZU1"/>
<accession>A0A9P5ZZU1</accession>
<evidence type="ECO:0000313" key="1">
    <source>
        <dbReference type="EMBL" id="KAF9496676.1"/>
    </source>
</evidence>
<comment type="caution">
    <text evidence="1">The sequence shown here is derived from an EMBL/GenBank/DDBJ whole genome shotgun (WGS) entry which is preliminary data.</text>
</comment>
<evidence type="ECO:0000313" key="2">
    <source>
        <dbReference type="Proteomes" id="UP000807025"/>
    </source>
</evidence>
<proteinExistence type="predicted"/>
<sequence>MRVLHYDRIPKRRDHIDTVDFSGSYHSGISLLQSLFGRGYMKGQHDHPIRPTYRNYINLIINWQGYAMQEHRILVRCECGVDHQNFPGSFITRRTLAFLVAVHCMMLFTTHKPSEASKFGDLGLPETFSRLRLLCLWSTDRINWNVQLGYVTEEKVTIPAA</sequence>
<keyword evidence="2" id="KW-1185">Reference proteome</keyword>
<dbReference type="Proteomes" id="UP000807025">
    <property type="component" value="Unassembled WGS sequence"/>
</dbReference>
<reference evidence="1" key="1">
    <citation type="submission" date="2020-11" db="EMBL/GenBank/DDBJ databases">
        <authorList>
            <consortium name="DOE Joint Genome Institute"/>
            <person name="Ahrendt S."/>
            <person name="Riley R."/>
            <person name="Andreopoulos W."/>
            <person name="Labutti K."/>
            <person name="Pangilinan J."/>
            <person name="Ruiz-Duenas F.J."/>
            <person name="Barrasa J.M."/>
            <person name="Sanchez-Garcia M."/>
            <person name="Camarero S."/>
            <person name="Miyauchi S."/>
            <person name="Serrano A."/>
            <person name="Linde D."/>
            <person name="Babiker R."/>
            <person name="Drula E."/>
            <person name="Ayuso-Fernandez I."/>
            <person name="Pacheco R."/>
            <person name="Padilla G."/>
            <person name="Ferreira P."/>
            <person name="Barriuso J."/>
            <person name="Kellner H."/>
            <person name="Castanera R."/>
            <person name="Alfaro M."/>
            <person name="Ramirez L."/>
            <person name="Pisabarro A.G."/>
            <person name="Kuo A."/>
            <person name="Tritt A."/>
            <person name="Lipzen A."/>
            <person name="He G."/>
            <person name="Yan M."/>
            <person name="Ng V."/>
            <person name="Cullen D."/>
            <person name="Martin F."/>
            <person name="Rosso M.-N."/>
            <person name="Henrissat B."/>
            <person name="Hibbett D."/>
            <person name="Martinez A.T."/>
            <person name="Grigoriev I.V."/>
        </authorList>
    </citation>
    <scope>NUCLEOTIDE SEQUENCE</scope>
    <source>
        <strain evidence="1">ATCC 90797</strain>
    </source>
</reference>
<organism evidence="1 2">
    <name type="scientific">Pleurotus eryngii</name>
    <name type="common">Boletus of the steppes</name>
    <dbReference type="NCBI Taxonomy" id="5323"/>
    <lineage>
        <taxon>Eukaryota</taxon>
        <taxon>Fungi</taxon>
        <taxon>Dikarya</taxon>
        <taxon>Basidiomycota</taxon>
        <taxon>Agaricomycotina</taxon>
        <taxon>Agaricomycetes</taxon>
        <taxon>Agaricomycetidae</taxon>
        <taxon>Agaricales</taxon>
        <taxon>Pleurotineae</taxon>
        <taxon>Pleurotaceae</taxon>
        <taxon>Pleurotus</taxon>
    </lineage>
</organism>
<gene>
    <name evidence="1" type="ORF">BDN71DRAFT_1445919</name>
</gene>
<dbReference type="OrthoDB" id="10322240at2759"/>